<feature type="transmembrane region" description="Helical" evidence="9">
    <location>
        <begin position="356"/>
        <end position="375"/>
    </location>
</feature>
<feature type="transmembrane region" description="Helical" evidence="9">
    <location>
        <begin position="331"/>
        <end position="350"/>
    </location>
</feature>
<dbReference type="GO" id="GO:0022857">
    <property type="term" value="F:transmembrane transporter activity"/>
    <property type="evidence" value="ECO:0007669"/>
    <property type="project" value="InterPro"/>
</dbReference>
<evidence type="ECO:0000256" key="1">
    <source>
        <dbReference type="ARBA" id="ARBA00004651"/>
    </source>
</evidence>
<dbReference type="AlphaFoldDB" id="A0A0D7CIX2"/>
<dbReference type="Pfam" id="PF07690">
    <property type="entry name" value="MFS_1"/>
    <property type="match status" value="1"/>
</dbReference>
<keyword evidence="6 9" id="KW-1133">Transmembrane helix</keyword>
<name>A0A0D7CIX2_9ACTN</name>
<evidence type="ECO:0000256" key="3">
    <source>
        <dbReference type="ARBA" id="ARBA00022448"/>
    </source>
</evidence>
<comment type="subcellular location">
    <subcellularLocation>
        <location evidence="1">Cell membrane</location>
        <topology evidence="1">Multi-pass membrane protein</topology>
    </subcellularLocation>
</comment>
<dbReference type="Gene3D" id="1.20.1250.20">
    <property type="entry name" value="MFS general substrate transporter like domains"/>
    <property type="match status" value="1"/>
</dbReference>
<feature type="transmembrane region" description="Helical" evidence="9">
    <location>
        <begin position="140"/>
        <end position="161"/>
    </location>
</feature>
<proteinExistence type="inferred from homology"/>
<feature type="transmembrane region" description="Helical" evidence="9">
    <location>
        <begin position="200"/>
        <end position="218"/>
    </location>
</feature>
<comment type="similarity">
    <text evidence="2">Belongs to the major facilitator superfamily. EmrB family.</text>
</comment>
<feature type="transmembrane region" description="Helical" evidence="9">
    <location>
        <begin position="437"/>
        <end position="460"/>
    </location>
</feature>
<keyword evidence="4" id="KW-1003">Cell membrane</keyword>
<evidence type="ECO:0000256" key="6">
    <source>
        <dbReference type="ARBA" id="ARBA00022989"/>
    </source>
</evidence>
<evidence type="ECO:0000313" key="12">
    <source>
        <dbReference type="Proteomes" id="UP000032458"/>
    </source>
</evidence>
<dbReference type="PANTHER" id="PTHR42718:SF9">
    <property type="entry name" value="MAJOR FACILITATOR SUPERFAMILY MULTIDRUG TRANSPORTER MFSC"/>
    <property type="match status" value="1"/>
</dbReference>
<evidence type="ECO:0000256" key="2">
    <source>
        <dbReference type="ARBA" id="ARBA00008537"/>
    </source>
</evidence>
<keyword evidence="12" id="KW-1185">Reference proteome</keyword>
<evidence type="ECO:0000313" key="11">
    <source>
        <dbReference type="EMBL" id="KIZ15790.1"/>
    </source>
</evidence>
<dbReference type="InterPro" id="IPR004638">
    <property type="entry name" value="EmrB-like"/>
</dbReference>
<comment type="caution">
    <text evidence="11">The sequence shown here is derived from an EMBL/GenBank/DDBJ whole genome shotgun (WGS) entry which is preliminary data.</text>
</comment>
<feature type="domain" description="Major facilitator superfamily (MFS) profile" evidence="10">
    <location>
        <begin position="12"/>
        <end position="459"/>
    </location>
</feature>
<organism evidence="11 12">
    <name type="scientific">Streptomyces natalensis ATCC 27448</name>
    <dbReference type="NCBI Taxonomy" id="1240678"/>
    <lineage>
        <taxon>Bacteria</taxon>
        <taxon>Bacillati</taxon>
        <taxon>Actinomycetota</taxon>
        <taxon>Actinomycetes</taxon>
        <taxon>Kitasatosporales</taxon>
        <taxon>Streptomycetaceae</taxon>
        <taxon>Streptomyces</taxon>
    </lineage>
</organism>
<dbReference type="CDD" id="cd17321">
    <property type="entry name" value="MFS_MMR_MDR_like"/>
    <property type="match status" value="1"/>
</dbReference>
<feature type="transmembrane region" description="Helical" evidence="9">
    <location>
        <begin position="224"/>
        <end position="245"/>
    </location>
</feature>
<feature type="transmembrane region" description="Helical" evidence="9">
    <location>
        <begin position="266"/>
        <end position="290"/>
    </location>
</feature>
<dbReference type="PROSITE" id="PS50850">
    <property type="entry name" value="MFS"/>
    <property type="match status" value="1"/>
</dbReference>
<feature type="transmembrane region" description="Helical" evidence="9">
    <location>
        <begin position="302"/>
        <end position="319"/>
    </location>
</feature>
<sequence length="487" mass="50569">MSSLSRVRPGAVLGICCLSLLIVGVDNTIVTIALPNMRTDLHTSFVASQWTVDAYQLVLGAFLLMAGSTADRWGRRRTLQTGLGLFTVASLLCSLAPTVGWLIAFRVLQALGGSMMNPVAMAIVAQVYPDPAKRAKAFGVWSGVYGLSMAIGPILGGFLVAGPGWRSIFWINIPIGVLAIVLCARFVPESKAPYPRNPDPVGQGLVVLMLLSLTYAIIEGRSLGWGSITVVTLTVVAAASAGLLLRWELRRQEPLIDPRFFASAPFSGGVVMALVGMAAAGGYLWVMTFYLQYARTMPPSQAGMFLLPVAVMVLVIAPLSGRLAAHRGPRIPLMISGAGIAAGAAVLVGLQPSSPTWTLIVSFVLFGLGFGMLNAPVTTISVSGMPPAQSAVASAVASTGRQVGQALGVAIIGAIVVPGINGHAIPASLAAASHPGWWTIGLGGLLVIVVAAVTTTPAAVRSARRVAIQFAGTNAPTDQRPRPVTRA</sequence>
<keyword evidence="7 9" id="KW-0472">Membrane</keyword>
<feature type="transmembrane region" description="Helical" evidence="9">
    <location>
        <begin position="54"/>
        <end position="70"/>
    </location>
</feature>
<feature type="transmembrane region" description="Helical" evidence="9">
    <location>
        <begin position="12"/>
        <end position="34"/>
    </location>
</feature>
<accession>A0A0D7CIX2</accession>
<dbReference type="NCBIfam" id="TIGR00711">
    <property type="entry name" value="efflux_EmrB"/>
    <property type="match status" value="1"/>
</dbReference>
<evidence type="ECO:0000256" key="8">
    <source>
        <dbReference type="ARBA" id="ARBA00023251"/>
    </source>
</evidence>
<feature type="transmembrane region" description="Helical" evidence="9">
    <location>
        <begin position="110"/>
        <end position="128"/>
    </location>
</feature>
<protein>
    <submittedName>
        <fullName evidence="11">MFS transporter</fullName>
    </submittedName>
</protein>
<evidence type="ECO:0000256" key="5">
    <source>
        <dbReference type="ARBA" id="ARBA00022692"/>
    </source>
</evidence>
<dbReference type="PANTHER" id="PTHR42718">
    <property type="entry name" value="MAJOR FACILITATOR SUPERFAMILY MULTIDRUG TRANSPORTER MFSC"/>
    <property type="match status" value="1"/>
</dbReference>
<dbReference type="EMBL" id="JRKI01000029">
    <property type="protein sequence ID" value="KIZ15790.1"/>
    <property type="molecule type" value="Genomic_DNA"/>
</dbReference>
<feature type="transmembrane region" description="Helical" evidence="9">
    <location>
        <begin position="167"/>
        <end position="188"/>
    </location>
</feature>
<dbReference type="InterPro" id="IPR036259">
    <property type="entry name" value="MFS_trans_sf"/>
</dbReference>
<reference evidence="11 12" key="1">
    <citation type="submission" date="2014-09" db="EMBL/GenBank/DDBJ databases">
        <title>Draft genome sequence of Streptomyces natalensis ATCC 27448, producer of the antifungal pimaricin.</title>
        <authorList>
            <person name="Mendes M.V."/>
            <person name="Beites T."/>
            <person name="Pires S."/>
            <person name="Santos C.L."/>
            <person name="Moradas-Ferreira P."/>
        </authorList>
    </citation>
    <scope>NUCLEOTIDE SEQUENCE [LARGE SCALE GENOMIC DNA]</scope>
    <source>
        <strain evidence="11 12">ATCC 27448</strain>
    </source>
</reference>
<feature type="transmembrane region" description="Helical" evidence="9">
    <location>
        <begin position="406"/>
        <end position="425"/>
    </location>
</feature>
<dbReference type="Proteomes" id="UP000032458">
    <property type="component" value="Unassembled WGS sequence"/>
</dbReference>
<dbReference type="InterPro" id="IPR011701">
    <property type="entry name" value="MFS"/>
</dbReference>
<dbReference type="Gene3D" id="1.20.1720.10">
    <property type="entry name" value="Multidrug resistance protein D"/>
    <property type="match status" value="1"/>
</dbReference>
<keyword evidence="3" id="KW-0813">Transport</keyword>
<evidence type="ECO:0000256" key="7">
    <source>
        <dbReference type="ARBA" id="ARBA00023136"/>
    </source>
</evidence>
<dbReference type="GO" id="GO:0005886">
    <property type="term" value="C:plasma membrane"/>
    <property type="evidence" value="ECO:0007669"/>
    <property type="project" value="UniProtKB-SubCell"/>
</dbReference>
<dbReference type="GO" id="GO:0046677">
    <property type="term" value="P:response to antibiotic"/>
    <property type="evidence" value="ECO:0007669"/>
    <property type="project" value="UniProtKB-KW"/>
</dbReference>
<feature type="transmembrane region" description="Helical" evidence="9">
    <location>
        <begin position="82"/>
        <end position="104"/>
    </location>
</feature>
<gene>
    <name evidence="11" type="ORF">SNA_20955</name>
</gene>
<dbReference type="SUPFAM" id="SSF103473">
    <property type="entry name" value="MFS general substrate transporter"/>
    <property type="match status" value="1"/>
</dbReference>
<keyword evidence="8" id="KW-0046">Antibiotic resistance</keyword>
<evidence type="ECO:0000256" key="4">
    <source>
        <dbReference type="ARBA" id="ARBA00022475"/>
    </source>
</evidence>
<evidence type="ECO:0000259" key="10">
    <source>
        <dbReference type="PROSITE" id="PS50850"/>
    </source>
</evidence>
<evidence type="ECO:0000256" key="9">
    <source>
        <dbReference type="SAM" id="Phobius"/>
    </source>
</evidence>
<dbReference type="InterPro" id="IPR020846">
    <property type="entry name" value="MFS_dom"/>
</dbReference>
<keyword evidence="5 9" id="KW-0812">Transmembrane</keyword>
<dbReference type="PATRIC" id="fig|1240678.4.peg.4441"/>